<dbReference type="OrthoDB" id="9809646at2"/>
<keyword evidence="13" id="KW-1185">Reference proteome</keyword>
<gene>
    <name evidence="12" type="ORF">EH243_18035</name>
</gene>
<dbReference type="GO" id="GO:0005385">
    <property type="term" value="F:zinc ion transmembrane transporter activity"/>
    <property type="evidence" value="ECO:0007669"/>
    <property type="project" value="TreeGrafter"/>
</dbReference>
<evidence type="ECO:0000256" key="5">
    <source>
        <dbReference type="ARBA" id="ARBA00022906"/>
    </source>
</evidence>
<dbReference type="InterPro" id="IPR058533">
    <property type="entry name" value="Cation_efflux_TM"/>
</dbReference>
<dbReference type="Pfam" id="PF01545">
    <property type="entry name" value="Cation_efflux"/>
    <property type="match status" value="1"/>
</dbReference>
<organism evidence="12 13">
    <name type="scientific">Amphritea opalescens</name>
    <dbReference type="NCBI Taxonomy" id="2490544"/>
    <lineage>
        <taxon>Bacteria</taxon>
        <taxon>Pseudomonadati</taxon>
        <taxon>Pseudomonadota</taxon>
        <taxon>Gammaproteobacteria</taxon>
        <taxon>Oceanospirillales</taxon>
        <taxon>Oceanospirillaceae</taxon>
        <taxon>Amphritea</taxon>
    </lineage>
</organism>
<comment type="caution">
    <text evidence="12">The sequence shown here is derived from an EMBL/GenBank/DDBJ whole genome shotgun (WGS) entry which is preliminary data.</text>
</comment>
<dbReference type="SUPFAM" id="SSF161111">
    <property type="entry name" value="Cation efflux protein transmembrane domain-like"/>
    <property type="match status" value="1"/>
</dbReference>
<evidence type="ECO:0000256" key="3">
    <source>
        <dbReference type="ARBA" id="ARBA00022448"/>
    </source>
</evidence>
<evidence type="ECO:0000256" key="4">
    <source>
        <dbReference type="ARBA" id="ARBA00022692"/>
    </source>
</evidence>
<keyword evidence="6 9" id="KW-1133">Transmembrane helix</keyword>
<dbReference type="GO" id="GO:0005886">
    <property type="term" value="C:plasma membrane"/>
    <property type="evidence" value="ECO:0007669"/>
    <property type="project" value="TreeGrafter"/>
</dbReference>
<evidence type="ECO:0000313" key="12">
    <source>
        <dbReference type="EMBL" id="RTE64318.1"/>
    </source>
</evidence>
<dbReference type="Pfam" id="PF16916">
    <property type="entry name" value="ZT_dimer"/>
    <property type="match status" value="1"/>
</dbReference>
<evidence type="ECO:0000256" key="1">
    <source>
        <dbReference type="ARBA" id="ARBA00004141"/>
    </source>
</evidence>
<feature type="transmembrane region" description="Helical" evidence="9">
    <location>
        <begin position="53"/>
        <end position="71"/>
    </location>
</feature>
<feature type="transmembrane region" description="Helical" evidence="9">
    <location>
        <begin position="150"/>
        <end position="172"/>
    </location>
</feature>
<evidence type="ECO:0000256" key="7">
    <source>
        <dbReference type="ARBA" id="ARBA00023065"/>
    </source>
</evidence>
<dbReference type="InterPro" id="IPR027469">
    <property type="entry name" value="Cation_efflux_TMD_sf"/>
</dbReference>
<keyword evidence="8 9" id="KW-0472">Membrane</keyword>
<dbReference type="EMBL" id="RQXW01000027">
    <property type="protein sequence ID" value="RTE64318.1"/>
    <property type="molecule type" value="Genomic_DNA"/>
</dbReference>
<dbReference type="PANTHER" id="PTHR11562:SF17">
    <property type="entry name" value="RE54080P-RELATED"/>
    <property type="match status" value="1"/>
</dbReference>
<evidence type="ECO:0000313" key="13">
    <source>
        <dbReference type="Proteomes" id="UP000283087"/>
    </source>
</evidence>
<evidence type="ECO:0000259" key="11">
    <source>
        <dbReference type="Pfam" id="PF16916"/>
    </source>
</evidence>
<feature type="domain" description="Cation efflux protein transmembrane" evidence="10">
    <location>
        <begin position="18"/>
        <end position="203"/>
    </location>
</feature>
<dbReference type="Proteomes" id="UP000283087">
    <property type="component" value="Unassembled WGS sequence"/>
</dbReference>
<keyword evidence="7" id="KW-0406">Ion transport</keyword>
<sequence length="306" mass="33369">MSHNHSHHVTNYNRAFAIGIALNIIFVVIESVYGILSDSLALIADAGHNLSDVFSLILAWGASYLASLAATEKRTYGLRKAPVLASLGSAILLLIALGGIAWEAINRFANPAPVEGMTMIVVAAIGVVINGLTAWLFFSGQKDDLNIKGAFLHMAADAVVSLGVVVAGVFVLFKGWLWIDPVISLIIVLVVLLGTLSLLKDSMNYALDAVPDSIDIVGLKQYITDLESVERIHDLHVWPLSTTEVALTVHLVVNDTKLNNHLLRHLQQHFHDHFDIAHATIQIESATDEQSCMLDSLHQTEHDHHH</sequence>
<dbReference type="PANTHER" id="PTHR11562">
    <property type="entry name" value="CATION EFFLUX PROTEIN/ ZINC TRANSPORTER"/>
    <property type="match status" value="1"/>
</dbReference>
<dbReference type="Gene3D" id="1.20.1510.10">
    <property type="entry name" value="Cation efflux protein transmembrane domain"/>
    <property type="match status" value="1"/>
</dbReference>
<evidence type="ECO:0000259" key="10">
    <source>
        <dbReference type="Pfam" id="PF01545"/>
    </source>
</evidence>
<dbReference type="InterPro" id="IPR050681">
    <property type="entry name" value="CDF/SLC30A"/>
</dbReference>
<reference evidence="12 13" key="1">
    <citation type="submission" date="2018-11" db="EMBL/GenBank/DDBJ databases">
        <title>The draft genome sequence of Amphritea opalescens ANRC-JH13T.</title>
        <authorList>
            <person name="Fang Z."/>
            <person name="Zhang Y."/>
            <person name="Han X."/>
        </authorList>
    </citation>
    <scope>NUCLEOTIDE SEQUENCE [LARGE SCALE GENOMIC DNA]</scope>
    <source>
        <strain evidence="12 13">ANRC-JH13</strain>
    </source>
</reference>
<dbReference type="AlphaFoldDB" id="A0A430KLG4"/>
<feature type="transmembrane region" description="Helical" evidence="9">
    <location>
        <begin position="117"/>
        <end position="138"/>
    </location>
</feature>
<dbReference type="SUPFAM" id="SSF160240">
    <property type="entry name" value="Cation efflux protein cytoplasmic domain-like"/>
    <property type="match status" value="1"/>
</dbReference>
<proteinExistence type="inferred from homology"/>
<dbReference type="NCBIfam" id="TIGR01297">
    <property type="entry name" value="CDF"/>
    <property type="match status" value="1"/>
</dbReference>
<evidence type="ECO:0000256" key="9">
    <source>
        <dbReference type="SAM" id="Phobius"/>
    </source>
</evidence>
<protein>
    <submittedName>
        <fullName evidence="12">Cation transporter</fullName>
    </submittedName>
</protein>
<accession>A0A430KLG4</accession>
<feature type="domain" description="Cation efflux protein cytoplasmic" evidence="11">
    <location>
        <begin position="211"/>
        <end position="285"/>
    </location>
</feature>
<evidence type="ECO:0000256" key="8">
    <source>
        <dbReference type="ARBA" id="ARBA00023136"/>
    </source>
</evidence>
<keyword evidence="5" id="KW-0862">Zinc</keyword>
<keyword evidence="5" id="KW-0864">Zinc transport</keyword>
<evidence type="ECO:0000256" key="2">
    <source>
        <dbReference type="ARBA" id="ARBA00008873"/>
    </source>
</evidence>
<keyword evidence="4 9" id="KW-0812">Transmembrane</keyword>
<name>A0A430KLG4_9GAMM</name>
<dbReference type="InterPro" id="IPR002524">
    <property type="entry name" value="Cation_efflux"/>
</dbReference>
<dbReference type="InterPro" id="IPR036837">
    <property type="entry name" value="Cation_efflux_CTD_sf"/>
</dbReference>
<dbReference type="RefSeq" id="WP_126160055.1">
    <property type="nucleotide sequence ID" value="NZ_RQXW01000027.1"/>
</dbReference>
<evidence type="ECO:0000256" key="6">
    <source>
        <dbReference type="ARBA" id="ARBA00022989"/>
    </source>
</evidence>
<dbReference type="InterPro" id="IPR027470">
    <property type="entry name" value="Cation_efflux_CTD"/>
</dbReference>
<comment type="subcellular location">
    <subcellularLocation>
        <location evidence="1">Membrane</location>
        <topology evidence="1">Multi-pass membrane protein</topology>
    </subcellularLocation>
</comment>
<feature type="transmembrane region" description="Helical" evidence="9">
    <location>
        <begin position="83"/>
        <end position="105"/>
    </location>
</feature>
<comment type="similarity">
    <text evidence="2">Belongs to the cation diffusion facilitator (CDF) transporter (TC 2.A.4) family. SLC30A subfamily.</text>
</comment>
<feature type="transmembrane region" description="Helical" evidence="9">
    <location>
        <begin position="12"/>
        <end position="33"/>
    </location>
</feature>
<keyword evidence="3" id="KW-0813">Transport</keyword>
<feature type="transmembrane region" description="Helical" evidence="9">
    <location>
        <begin position="178"/>
        <end position="199"/>
    </location>
</feature>